<protein>
    <recommendedName>
        <fullName evidence="2">Tc1-like transposase DDE domain-containing protein</fullName>
    </recommendedName>
</protein>
<dbReference type="GO" id="GO:0003676">
    <property type="term" value="F:nucleic acid binding"/>
    <property type="evidence" value="ECO:0007669"/>
    <property type="project" value="InterPro"/>
</dbReference>
<evidence type="ECO:0000313" key="4">
    <source>
        <dbReference type="Proteomes" id="UP000299102"/>
    </source>
</evidence>
<keyword evidence="4" id="KW-1185">Reference proteome</keyword>
<gene>
    <name evidence="3" type="ORF">EVAR_12102_1</name>
</gene>
<dbReference type="PANTHER" id="PTHR33939:SF1">
    <property type="entry name" value="DUF4371 DOMAIN-CONTAINING PROTEIN"/>
    <property type="match status" value="1"/>
</dbReference>
<feature type="domain" description="Tc1-like transposase DDE" evidence="2">
    <location>
        <begin position="178"/>
        <end position="371"/>
    </location>
</feature>
<evidence type="ECO:0000259" key="2">
    <source>
        <dbReference type="Pfam" id="PF13358"/>
    </source>
</evidence>
<dbReference type="InterPro" id="IPR036397">
    <property type="entry name" value="RNaseH_sf"/>
</dbReference>
<organism evidence="3 4">
    <name type="scientific">Eumeta variegata</name>
    <name type="common">Bagworm moth</name>
    <name type="synonym">Eumeta japonica</name>
    <dbReference type="NCBI Taxonomy" id="151549"/>
    <lineage>
        <taxon>Eukaryota</taxon>
        <taxon>Metazoa</taxon>
        <taxon>Ecdysozoa</taxon>
        <taxon>Arthropoda</taxon>
        <taxon>Hexapoda</taxon>
        <taxon>Insecta</taxon>
        <taxon>Pterygota</taxon>
        <taxon>Neoptera</taxon>
        <taxon>Endopterygota</taxon>
        <taxon>Lepidoptera</taxon>
        <taxon>Glossata</taxon>
        <taxon>Ditrysia</taxon>
        <taxon>Tineoidea</taxon>
        <taxon>Psychidae</taxon>
        <taxon>Oiketicinae</taxon>
        <taxon>Eumeta</taxon>
    </lineage>
</organism>
<feature type="compositionally biased region" description="Polar residues" evidence="1">
    <location>
        <begin position="429"/>
        <end position="448"/>
    </location>
</feature>
<proteinExistence type="predicted"/>
<accession>A0A4C1U5A3</accession>
<reference evidence="3 4" key="1">
    <citation type="journal article" date="2019" name="Commun. Biol.">
        <title>The bagworm genome reveals a unique fibroin gene that provides high tensile strength.</title>
        <authorList>
            <person name="Kono N."/>
            <person name="Nakamura H."/>
            <person name="Ohtoshi R."/>
            <person name="Tomita M."/>
            <person name="Numata K."/>
            <person name="Arakawa K."/>
        </authorList>
    </citation>
    <scope>NUCLEOTIDE SEQUENCE [LARGE SCALE GENOMIC DNA]</scope>
</reference>
<comment type="caution">
    <text evidence="3">The sequence shown here is derived from an EMBL/GenBank/DDBJ whole genome shotgun (WGS) entry which is preliminary data.</text>
</comment>
<dbReference type="Gene3D" id="3.30.420.10">
    <property type="entry name" value="Ribonuclease H-like superfamily/Ribonuclease H"/>
    <property type="match status" value="1"/>
</dbReference>
<dbReference type="EMBL" id="BGZK01000129">
    <property type="protein sequence ID" value="GBP21501.1"/>
    <property type="molecule type" value="Genomic_DNA"/>
</dbReference>
<name>A0A4C1U5A3_EUMVA</name>
<dbReference type="InterPro" id="IPR038717">
    <property type="entry name" value="Tc1-like_DDE_dom"/>
</dbReference>
<dbReference type="Pfam" id="PF13358">
    <property type="entry name" value="DDE_3"/>
    <property type="match status" value="1"/>
</dbReference>
<evidence type="ECO:0000256" key="1">
    <source>
        <dbReference type="SAM" id="MobiDB-lite"/>
    </source>
</evidence>
<feature type="region of interest" description="Disordered" evidence="1">
    <location>
        <begin position="422"/>
        <end position="448"/>
    </location>
</feature>
<dbReference type="OrthoDB" id="2266637at2759"/>
<evidence type="ECO:0000313" key="3">
    <source>
        <dbReference type="EMBL" id="GBP21501.1"/>
    </source>
</evidence>
<sequence length="448" mass="52799">MARPPTYYISARGVIATVYQRMKFEAENGVERVTDARWRTSKAVGVSERTVTRILKQKRESDSTGAVLRSPHKMKKPRKCLRRDIDNFDMAVVRRTINNFHKEYKQFPTLKSLKKILNEKINYKGCIETLRRLLFDLGYEWINTDDNRRMLSEKHDIQMLRYKYLKQLRKYREEGRNIVYTDESYIHTTHVQNKSWANENGSIAQKKISKGLRIIIVHAGNKNGFVPNACLIYKASSTTGDYHDNMNHENYKKWFKTQLLPNIPKKSVIVMDNASYHNTFAEKVPNSNSKKADMQEWLTYKNIEFREDMKKIELYDIILKHKDNSKNYAIDAIAKENDIDILRLPPYHPDLNPIEKIWGVLKNYVANRNIDQNYTSILNLINERLAMINVTIWDKTCQHVEETENKYWKDYDDEQEFTIYVGDSESDNDTSSFYDSDENSISSANKEH</sequence>
<dbReference type="PANTHER" id="PTHR33939">
    <property type="entry name" value="PROTEIN CBG22215"/>
    <property type="match status" value="1"/>
</dbReference>
<dbReference type="AlphaFoldDB" id="A0A4C1U5A3"/>
<dbReference type="Proteomes" id="UP000299102">
    <property type="component" value="Unassembled WGS sequence"/>
</dbReference>